<comment type="subcellular location">
    <subcellularLocation>
        <location evidence="1">Nucleus</location>
    </subcellularLocation>
</comment>
<dbReference type="CDD" id="cd12148">
    <property type="entry name" value="fungal_TF_MHR"/>
    <property type="match status" value="1"/>
</dbReference>
<dbReference type="RefSeq" id="XP_024335833.1">
    <property type="nucleotide sequence ID" value="XM_024486591.1"/>
</dbReference>
<dbReference type="GeneID" id="36331540"/>
<dbReference type="InterPro" id="IPR050987">
    <property type="entry name" value="AtrR-like"/>
</dbReference>
<accession>A0A1X6MRW3</accession>
<reference evidence="7 8" key="1">
    <citation type="submission" date="2017-04" db="EMBL/GenBank/DDBJ databases">
        <title>Genome Sequence of the Model Brown-Rot Fungus Postia placenta SB12.</title>
        <authorList>
            <consortium name="DOE Joint Genome Institute"/>
            <person name="Gaskell J."/>
            <person name="Kersten P."/>
            <person name="Larrondo L.F."/>
            <person name="Canessa P."/>
            <person name="Martinez D."/>
            <person name="Hibbett D."/>
            <person name="Schmoll M."/>
            <person name="Kubicek C.P."/>
            <person name="Martinez A.T."/>
            <person name="Yadav J."/>
            <person name="Master E."/>
            <person name="Magnuson J.K."/>
            <person name="James T."/>
            <person name="Yaver D."/>
            <person name="Berka R."/>
            <person name="Labutti K."/>
            <person name="Lipzen A."/>
            <person name="Aerts A."/>
            <person name="Barry K."/>
            <person name="Henrissat B."/>
            <person name="Blanchette R."/>
            <person name="Grigoriev I."/>
            <person name="Cullen D."/>
        </authorList>
    </citation>
    <scope>NUCLEOTIDE SEQUENCE [LARGE SCALE GENOMIC DNA]</scope>
    <source>
        <strain evidence="7 8">MAD-698-R-SB12</strain>
    </source>
</reference>
<feature type="compositionally biased region" description="Pro residues" evidence="5">
    <location>
        <begin position="105"/>
        <end position="126"/>
    </location>
</feature>
<dbReference type="PANTHER" id="PTHR46910:SF3">
    <property type="entry name" value="HALOTOLERANCE PROTEIN 9-RELATED"/>
    <property type="match status" value="1"/>
</dbReference>
<dbReference type="SMART" id="SM00906">
    <property type="entry name" value="Fungal_trans"/>
    <property type="match status" value="1"/>
</dbReference>
<feature type="domain" description="Xylanolytic transcriptional activator regulatory" evidence="6">
    <location>
        <begin position="426"/>
        <end position="501"/>
    </location>
</feature>
<dbReference type="InterPro" id="IPR007219">
    <property type="entry name" value="XnlR_reg_dom"/>
</dbReference>
<gene>
    <name evidence="7" type="ORF">POSPLADRAFT_1151898</name>
</gene>
<dbReference type="EMBL" id="KZ110603">
    <property type="protein sequence ID" value="OSX59039.1"/>
    <property type="molecule type" value="Genomic_DNA"/>
</dbReference>
<evidence type="ECO:0000256" key="3">
    <source>
        <dbReference type="ARBA" id="ARBA00023125"/>
    </source>
</evidence>
<feature type="compositionally biased region" description="Polar residues" evidence="5">
    <location>
        <begin position="740"/>
        <end position="751"/>
    </location>
</feature>
<protein>
    <recommendedName>
        <fullName evidence="6">Xylanolytic transcriptional activator regulatory domain-containing protein</fullName>
    </recommendedName>
</protein>
<feature type="region of interest" description="Disordered" evidence="5">
    <location>
        <begin position="83"/>
        <end position="131"/>
    </location>
</feature>
<dbReference type="OrthoDB" id="4064873at2759"/>
<keyword evidence="3" id="KW-0238">DNA-binding</keyword>
<feature type="region of interest" description="Disordered" evidence="5">
    <location>
        <begin position="735"/>
        <end position="792"/>
    </location>
</feature>
<dbReference type="PANTHER" id="PTHR46910">
    <property type="entry name" value="TRANSCRIPTION FACTOR PDR1"/>
    <property type="match status" value="1"/>
</dbReference>
<feature type="non-terminal residue" evidence="7">
    <location>
        <position position="1"/>
    </location>
</feature>
<dbReference type="Proteomes" id="UP000194127">
    <property type="component" value="Unassembled WGS sequence"/>
</dbReference>
<evidence type="ECO:0000313" key="7">
    <source>
        <dbReference type="EMBL" id="OSX59039.1"/>
    </source>
</evidence>
<dbReference type="GO" id="GO:0006351">
    <property type="term" value="P:DNA-templated transcription"/>
    <property type="evidence" value="ECO:0007669"/>
    <property type="project" value="InterPro"/>
</dbReference>
<evidence type="ECO:0000256" key="2">
    <source>
        <dbReference type="ARBA" id="ARBA00022723"/>
    </source>
</evidence>
<evidence type="ECO:0000256" key="4">
    <source>
        <dbReference type="ARBA" id="ARBA00023242"/>
    </source>
</evidence>
<dbReference type="STRING" id="670580.A0A1X6MRW3"/>
<sequence length="887" mass="98028">QCDSKHPRCTACATAGTVCHQEDRHRQTLTPRGHTERIERQLLQCDALLKRHYPGFTLESLDEICHREGIEVDVNEQTLTSTFQFAQNPPSGSSTRPFSLRSEVPQPPPGGSPPRPYPYGHPPPPGQHMMPYGHPAMPMPYPHPGSPYGPPPPHPHMMQGPPGYNPHIYPPFQHPLQPHPVMQRPPSAHDIKGQDPLSYNMADTRALAKTFDVDEAIVADLEIHVADREDIGVGSAGLVSARDRDVAEPSLPRDASKWISVKVDVRHSSVAATGPTSAPDDNSSILMWLPKDRAMVTHILEVFFRRLNFHRPVFIRSDFEQTLDALYAGETQQHDPGFVCSVYLALALGTLSELNHRSRSLEKDGEAILTSPTAPRKLMPATWPEHEEFFDRALAVKPDLRVTVSSLQALILLHWYLYTERQGRTLWRLVGSLVRLAIELGLHHDPTPQSQVFSEAECQLRICLWSIVLLHDRGTSILLGRPLAIAPSDSNTPQPSRSKSVQASEHFVLSAPVAEIQADIINSLYAPTRQTGDAIIRHATRIKKSMAEFRRQLPDNYRWFFSGTESWDDERRTKLVQDITEDQGLTLLKIGITRILLLRALFSSKELDYRHRFGALNDAIRTSHNIIVVHNQLIRFPDIAFFVSPIPLHISAMVILYGHMSRCHPIKHQVALEDVWMALDMLPSFRWRWERKDLNGGHPLIARLAEKVLNVNLHQVAPTTAPMLISEIDWENESVISPKDGSQGTSSTSPTIGPAQYPGGLVQYGPQTPSTSSSGKGSPGRSSVNGGPGTPADKLAEVPAGLFYPFYPENQNAAANAAAAAAAANGSGGGDFNHLLAAAAASQPIGTYGYQASQESYMLEETKPSTASSVGMQMWVSGIRWSSRSLV</sequence>
<evidence type="ECO:0000256" key="5">
    <source>
        <dbReference type="SAM" id="MobiDB-lite"/>
    </source>
</evidence>
<dbReference type="GO" id="GO:0000981">
    <property type="term" value="F:DNA-binding transcription factor activity, RNA polymerase II-specific"/>
    <property type="evidence" value="ECO:0007669"/>
    <property type="project" value="InterPro"/>
</dbReference>
<keyword evidence="8" id="KW-1185">Reference proteome</keyword>
<keyword evidence="2" id="KW-0479">Metal-binding</keyword>
<dbReference type="AlphaFoldDB" id="A0A1X6MRW3"/>
<dbReference type="GO" id="GO:0008270">
    <property type="term" value="F:zinc ion binding"/>
    <property type="evidence" value="ECO:0007669"/>
    <property type="project" value="InterPro"/>
</dbReference>
<name>A0A1X6MRW3_9APHY</name>
<dbReference type="GO" id="GO:0005634">
    <property type="term" value="C:nucleus"/>
    <property type="evidence" value="ECO:0007669"/>
    <property type="project" value="UniProtKB-SubCell"/>
</dbReference>
<dbReference type="Pfam" id="PF04082">
    <property type="entry name" value="Fungal_trans"/>
    <property type="match status" value="1"/>
</dbReference>
<keyword evidence="4" id="KW-0539">Nucleus</keyword>
<evidence type="ECO:0000259" key="6">
    <source>
        <dbReference type="SMART" id="SM00906"/>
    </source>
</evidence>
<feature type="compositionally biased region" description="Low complexity" evidence="5">
    <location>
        <begin position="765"/>
        <end position="783"/>
    </location>
</feature>
<evidence type="ECO:0000256" key="1">
    <source>
        <dbReference type="ARBA" id="ARBA00004123"/>
    </source>
</evidence>
<dbReference type="Gene3D" id="4.10.240.10">
    <property type="entry name" value="Zn(2)-C6 fungal-type DNA-binding domain"/>
    <property type="match status" value="1"/>
</dbReference>
<feature type="compositionally biased region" description="Polar residues" evidence="5">
    <location>
        <begin position="83"/>
        <end position="97"/>
    </location>
</feature>
<dbReference type="GO" id="GO:0003677">
    <property type="term" value="F:DNA binding"/>
    <property type="evidence" value="ECO:0007669"/>
    <property type="project" value="UniProtKB-KW"/>
</dbReference>
<organism evidence="7 8">
    <name type="scientific">Postia placenta MAD-698-R-SB12</name>
    <dbReference type="NCBI Taxonomy" id="670580"/>
    <lineage>
        <taxon>Eukaryota</taxon>
        <taxon>Fungi</taxon>
        <taxon>Dikarya</taxon>
        <taxon>Basidiomycota</taxon>
        <taxon>Agaricomycotina</taxon>
        <taxon>Agaricomycetes</taxon>
        <taxon>Polyporales</taxon>
        <taxon>Adustoporiaceae</taxon>
        <taxon>Rhodonia</taxon>
    </lineage>
</organism>
<evidence type="ECO:0000313" key="8">
    <source>
        <dbReference type="Proteomes" id="UP000194127"/>
    </source>
</evidence>
<dbReference type="InterPro" id="IPR036864">
    <property type="entry name" value="Zn2-C6_fun-type_DNA-bd_sf"/>
</dbReference>
<proteinExistence type="predicted"/>